<protein>
    <submittedName>
        <fullName evidence="3">Uncharacterized protein</fullName>
    </submittedName>
</protein>
<feature type="region of interest" description="Disordered" evidence="1">
    <location>
        <begin position="905"/>
        <end position="925"/>
    </location>
</feature>
<feature type="compositionally biased region" description="Low complexity" evidence="1">
    <location>
        <begin position="352"/>
        <end position="370"/>
    </location>
</feature>
<name>A0A9P0BDL9_BRAAE</name>
<feature type="region of interest" description="Disordered" evidence="1">
    <location>
        <begin position="831"/>
        <end position="856"/>
    </location>
</feature>
<evidence type="ECO:0000256" key="1">
    <source>
        <dbReference type="SAM" id="MobiDB-lite"/>
    </source>
</evidence>
<proteinExistence type="predicted"/>
<reference evidence="3" key="1">
    <citation type="submission" date="2021-12" db="EMBL/GenBank/DDBJ databases">
        <authorList>
            <person name="King R."/>
        </authorList>
    </citation>
    <scope>NUCLEOTIDE SEQUENCE</scope>
</reference>
<feature type="compositionally biased region" description="Basic and acidic residues" evidence="1">
    <location>
        <begin position="915"/>
        <end position="925"/>
    </location>
</feature>
<feature type="chain" id="PRO_5040468641" evidence="2">
    <location>
        <begin position="19"/>
        <end position="925"/>
    </location>
</feature>
<gene>
    <name evidence="3" type="ORF">MELIAE_LOCUS9758</name>
</gene>
<keyword evidence="2" id="KW-0732">Signal</keyword>
<keyword evidence="4" id="KW-1185">Reference proteome</keyword>
<dbReference type="AlphaFoldDB" id="A0A9P0BDL9"/>
<evidence type="ECO:0000256" key="2">
    <source>
        <dbReference type="SAM" id="SignalP"/>
    </source>
</evidence>
<dbReference type="OrthoDB" id="6363232at2759"/>
<sequence>MYGRPLLYLLTLCAIALATEERKVHRLVGGHLRIINPDSDDSELMTAASGSREKTTKADDEDKKTLAQQVADGKYGLIHKELFTKPPKRPGVISYADNPEVPLDNINTLGGLTKNDIWLAENHLLVIKGGTYPQHDDKNDFSAPIWPAIDDYKAPTRQVKIPAHPKVPPPFPVQLHEGGPLQILGTNSSRTLNGTETGYALPPPEGYEPGEGPYFPSPFPPPYPDPTNLTAGQAPFPIPGLPAPGEYPAGGPFPPLNGTLPPFFGTLPPGAAIIPALPPVNQSDYDEDDPSIYYPPPYSFYYPKDNTSLVPAGPLVPGIILPPPPNFFAPLEETTKAPYLTRKPARTRKPTTTKPPTLYPTTTPHSSTPITHKKTTKKPTKVYPVHVTEINNELKPIVTTRPPKLVTIIPARQSNRTYAAGKPQKKQKVTILRPVSPTTQKIYAYNNEAAKKPFNVQYVPPTKSSIVSTTQVPLKIYYSTANEIESNSVTQQPPPEKFSIRLQQVNPQRVVTTKKPAQYYFYEEEPQQNSVTTQKPYFNIPKEYYVQAKPSPPVQPQQSPQYIYVTGRPYNTQKPKFRYVQQPQRDSFSIHIAKLHKQIHQYYTTPRPSYRPIHQPRPVYQYSFEANGYQKPKVFRPSVQDDRTEDKFRPLPKYSVQIQQAIEVIPTEASQQYQNSPSPVYYRQNYPSTTAQPAKPDYDYEEAVTQKQYLQPAVTPRPVAQYHYEVTPSPAYQQGYYTKPEEGNFDDITKKYFTMFGKKLPSGTTPLTRVEATTGRPIYRQEQQQNYRGQQRPISLESDTYVNYVNPRPSVNPQAELISNVRNYPQVAKYVPRPAQQQNYRQQPRQPSKQHLRDEPEIVKAIPVEVPAEEDQGGSFISYQLPGDDGAHFYFLTPQLAQRRDQGAGYYYNTNPENARIRRENDKTR</sequence>
<feature type="compositionally biased region" description="Basic and acidic residues" evidence="1">
    <location>
        <begin position="51"/>
        <end position="63"/>
    </location>
</feature>
<feature type="signal peptide" evidence="2">
    <location>
        <begin position="1"/>
        <end position="18"/>
    </location>
</feature>
<feature type="region of interest" description="Disordered" evidence="1">
    <location>
        <begin position="42"/>
        <end position="63"/>
    </location>
</feature>
<dbReference type="Proteomes" id="UP001154078">
    <property type="component" value="Chromosome 7"/>
</dbReference>
<evidence type="ECO:0000313" key="3">
    <source>
        <dbReference type="EMBL" id="CAH0559884.1"/>
    </source>
</evidence>
<evidence type="ECO:0000313" key="4">
    <source>
        <dbReference type="Proteomes" id="UP001154078"/>
    </source>
</evidence>
<accession>A0A9P0BDL9</accession>
<dbReference type="EMBL" id="OV121138">
    <property type="protein sequence ID" value="CAH0559884.1"/>
    <property type="molecule type" value="Genomic_DNA"/>
</dbReference>
<organism evidence="3 4">
    <name type="scientific">Brassicogethes aeneus</name>
    <name type="common">Rape pollen beetle</name>
    <name type="synonym">Meligethes aeneus</name>
    <dbReference type="NCBI Taxonomy" id="1431903"/>
    <lineage>
        <taxon>Eukaryota</taxon>
        <taxon>Metazoa</taxon>
        <taxon>Ecdysozoa</taxon>
        <taxon>Arthropoda</taxon>
        <taxon>Hexapoda</taxon>
        <taxon>Insecta</taxon>
        <taxon>Pterygota</taxon>
        <taxon>Neoptera</taxon>
        <taxon>Endopterygota</taxon>
        <taxon>Coleoptera</taxon>
        <taxon>Polyphaga</taxon>
        <taxon>Cucujiformia</taxon>
        <taxon>Nitidulidae</taxon>
        <taxon>Meligethinae</taxon>
        <taxon>Brassicogethes</taxon>
    </lineage>
</organism>
<feature type="region of interest" description="Disordered" evidence="1">
    <location>
        <begin position="346"/>
        <end position="379"/>
    </location>
</feature>
<feature type="compositionally biased region" description="Low complexity" evidence="1">
    <location>
        <begin position="832"/>
        <end position="847"/>
    </location>
</feature>